<proteinExistence type="predicted"/>
<accession>A0A0D9V644</accession>
<dbReference type="GO" id="GO:0003723">
    <property type="term" value="F:RNA binding"/>
    <property type="evidence" value="ECO:0007669"/>
    <property type="project" value="UniProtKB-UniRule"/>
</dbReference>
<dbReference type="InterPro" id="IPR012677">
    <property type="entry name" value="Nucleotide-bd_a/b_plait_sf"/>
</dbReference>
<dbReference type="PROSITE" id="PS50102">
    <property type="entry name" value="RRM"/>
    <property type="match status" value="2"/>
</dbReference>
<evidence type="ECO:0000259" key="3">
    <source>
        <dbReference type="PROSITE" id="PS50102"/>
    </source>
</evidence>
<sequence length="313" mass="33434">MGITKQQQRARRAGGEAVERAVTKGKGAAAASRAENGKLFVGGVPLGASAAELRAHFSRFGRVACVFTHKDHDTGASRGFAFVQFVCPDDADAALAACHVFRGTTIDVKVAEPKPSAEGPQRRLSGDHKKIFIGGLPPSLREETLKEYFEKFGQVYRATVVTDVFTNVSRGFGFVEYESVDSATKVLKMGRHFLGGQWVDVRVAIPKPEQDQQQSDAAASGTSRLSAQARPFCPARSSSLLAANSTVNNAPVIAPAKYIFSDNINPYIGYVVPGVLLSQDVINSFANLMLNGFTPLPQGSGALMPQAAHYSAM</sequence>
<evidence type="ECO:0000313" key="4">
    <source>
        <dbReference type="EnsemblPlants" id="LPERR01G27660.1"/>
    </source>
</evidence>
<dbReference type="SMART" id="SM00360">
    <property type="entry name" value="RRM"/>
    <property type="match status" value="2"/>
</dbReference>
<reference evidence="4 5" key="1">
    <citation type="submission" date="2012-08" db="EMBL/GenBank/DDBJ databases">
        <title>Oryza genome evolution.</title>
        <authorList>
            <person name="Wing R.A."/>
        </authorList>
    </citation>
    <scope>NUCLEOTIDE SEQUENCE</scope>
</reference>
<dbReference type="Pfam" id="PF00076">
    <property type="entry name" value="RRM_1"/>
    <property type="match status" value="2"/>
</dbReference>
<organism evidence="4 5">
    <name type="scientific">Leersia perrieri</name>
    <dbReference type="NCBI Taxonomy" id="77586"/>
    <lineage>
        <taxon>Eukaryota</taxon>
        <taxon>Viridiplantae</taxon>
        <taxon>Streptophyta</taxon>
        <taxon>Embryophyta</taxon>
        <taxon>Tracheophyta</taxon>
        <taxon>Spermatophyta</taxon>
        <taxon>Magnoliopsida</taxon>
        <taxon>Liliopsida</taxon>
        <taxon>Poales</taxon>
        <taxon>Poaceae</taxon>
        <taxon>BOP clade</taxon>
        <taxon>Oryzoideae</taxon>
        <taxon>Oryzeae</taxon>
        <taxon>Oryzinae</taxon>
        <taxon>Leersia</taxon>
    </lineage>
</organism>
<dbReference type="InterPro" id="IPR035979">
    <property type="entry name" value="RBD_domain_sf"/>
</dbReference>
<feature type="domain" description="RRM" evidence="3">
    <location>
        <begin position="37"/>
        <end position="113"/>
    </location>
</feature>
<protein>
    <recommendedName>
        <fullName evidence="3">RRM domain-containing protein</fullName>
    </recommendedName>
</protein>
<dbReference type="InterPro" id="IPR052462">
    <property type="entry name" value="SLIRP/GR-RBP-like"/>
</dbReference>
<dbReference type="PANTHER" id="PTHR48027">
    <property type="entry name" value="HETEROGENEOUS NUCLEAR RIBONUCLEOPROTEIN 87F-RELATED"/>
    <property type="match status" value="1"/>
</dbReference>
<keyword evidence="1 2" id="KW-0694">RNA-binding</keyword>
<dbReference type="EnsemblPlants" id="LPERR01G27660.1">
    <property type="protein sequence ID" value="LPERR01G27660.1"/>
    <property type="gene ID" value="LPERR01G27660"/>
</dbReference>
<dbReference type="AlphaFoldDB" id="A0A0D9V644"/>
<dbReference type="Gramene" id="LPERR01G27660.1">
    <property type="protein sequence ID" value="LPERR01G27660.1"/>
    <property type="gene ID" value="LPERR01G27660"/>
</dbReference>
<evidence type="ECO:0000256" key="1">
    <source>
        <dbReference type="ARBA" id="ARBA00022884"/>
    </source>
</evidence>
<dbReference type="SUPFAM" id="SSF54928">
    <property type="entry name" value="RNA-binding domain, RBD"/>
    <property type="match status" value="2"/>
</dbReference>
<reference evidence="4" key="3">
    <citation type="submission" date="2015-04" db="UniProtKB">
        <authorList>
            <consortium name="EnsemblPlants"/>
        </authorList>
    </citation>
    <scope>IDENTIFICATION</scope>
</reference>
<dbReference type="STRING" id="77586.A0A0D9V644"/>
<dbReference type="eggNOG" id="KOG4205">
    <property type="taxonomic scope" value="Eukaryota"/>
</dbReference>
<dbReference type="Gene3D" id="3.30.70.330">
    <property type="match status" value="2"/>
</dbReference>
<name>A0A0D9V644_9ORYZ</name>
<reference evidence="5" key="2">
    <citation type="submission" date="2013-12" db="EMBL/GenBank/DDBJ databases">
        <authorList>
            <person name="Yu Y."/>
            <person name="Lee S."/>
            <person name="de Baynast K."/>
            <person name="Wissotski M."/>
            <person name="Liu L."/>
            <person name="Talag J."/>
            <person name="Goicoechea J."/>
            <person name="Angelova A."/>
            <person name="Jetty R."/>
            <person name="Kudrna D."/>
            <person name="Golser W."/>
            <person name="Rivera L."/>
            <person name="Zhang J."/>
            <person name="Wing R."/>
        </authorList>
    </citation>
    <scope>NUCLEOTIDE SEQUENCE</scope>
</reference>
<keyword evidence="5" id="KW-1185">Reference proteome</keyword>
<evidence type="ECO:0000313" key="5">
    <source>
        <dbReference type="Proteomes" id="UP000032180"/>
    </source>
</evidence>
<feature type="domain" description="RRM" evidence="3">
    <location>
        <begin position="129"/>
        <end position="206"/>
    </location>
</feature>
<dbReference type="HOGENOM" id="CLU_028569_0_0_1"/>
<dbReference type="InterPro" id="IPR000504">
    <property type="entry name" value="RRM_dom"/>
</dbReference>
<dbReference type="Proteomes" id="UP000032180">
    <property type="component" value="Chromosome 1"/>
</dbReference>
<evidence type="ECO:0000256" key="2">
    <source>
        <dbReference type="PROSITE-ProRule" id="PRU00176"/>
    </source>
</evidence>